<keyword evidence="2" id="KW-1133">Transmembrane helix</keyword>
<accession>A0AA88KE06</accession>
<evidence type="ECO:0000313" key="3">
    <source>
        <dbReference type="EMBL" id="KAG2373384.1"/>
    </source>
</evidence>
<organism evidence="3 4">
    <name type="scientific">Naegleria lovaniensis</name>
    <name type="common">Amoeba</name>
    <dbReference type="NCBI Taxonomy" id="51637"/>
    <lineage>
        <taxon>Eukaryota</taxon>
        <taxon>Discoba</taxon>
        <taxon>Heterolobosea</taxon>
        <taxon>Tetramitia</taxon>
        <taxon>Eutetramitia</taxon>
        <taxon>Vahlkampfiidae</taxon>
        <taxon>Naegleria</taxon>
    </lineage>
</organism>
<feature type="region of interest" description="Disordered" evidence="1">
    <location>
        <begin position="485"/>
        <end position="510"/>
    </location>
</feature>
<keyword evidence="2" id="KW-0812">Transmembrane</keyword>
<keyword evidence="2" id="KW-0472">Membrane</keyword>
<evidence type="ECO:0000313" key="4">
    <source>
        <dbReference type="Proteomes" id="UP000816034"/>
    </source>
</evidence>
<dbReference type="EMBL" id="PYSW02000056">
    <property type="protein sequence ID" value="KAG2373384.1"/>
    <property type="molecule type" value="Genomic_DNA"/>
</dbReference>
<feature type="transmembrane region" description="Helical" evidence="2">
    <location>
        <begin position="180"/>
        <end position="202"/>
    </location>
</feature>
<name>A0AA88KE06_NAELO</name>
<reference evidence="3 4" key="1">
    <citation type="journal article" date="2018" name="BMC Genomics">
        <title>The genome of Naegleria lovaniensis, the basis for a comparative approach to unravel pathogenicity factors of the human pathogenic amoeba N. fowleri.</title>
        <authorList>
            <person name="Liechti N."/>
            <person name="Schurch N."/>
            <person name="Bruggmann R."/>
            <person name="Wittwer M."/>
        </authorList>
    </citation>
    <scope>NUCLEOTIDE SEQUENCE [LARGE SCALE GENOMIC DNA]</scope>
    <source>
        <strain evidence="3 4">ATCC 30569</strain>
    </source>
</reference>
<feature type="transmembrane region" description="Helical" evidence="2">
    <location>
        <begin position="222"/>
        <end position="249"/>
    </location>
</feature>
<feature type="transmembrane region" description="Helical" evidence="2">
    <location>
        <begin position="302"/>
        <end position="323"/>
    </location>
</feature>
<dbReference type="AlphaFoldDB" id="A0AA88KE06"/>
<sequence length="510" mass="56528">MSNYQSIPALWDIATFSSDIYSIEHFFANSTNNNSTFKNSTNTPTSTAFSAYKINVLAFNSAFLLCYLILAFISIASYVMQFKHMKRNQHVLFWILFTLEGLVLPGMLTRLGSEFGFLHPVLNEGRTITILIKTFDRGFNVLILYVEVVCMTFITFVFLQTTRAINAITAETFSKARIAIIAFIILLGAAFVIMYLLTMILGGVTVAALNPASGISADAANYFLLAMYLVATLLFMIASILTSVFINIIGTKLIQSLRQGRERVKSMMAKGNGSNNGTLNSKSQEQIRTFEQKRIALKKTMAIQIGMTVCLFFQVFGAIFIAINIAWSMAILIFQCFFSISSIAFISLILAIYSPLREVQKLFRADSNSSLNSATTTGKQQPHHRKDNHADRTDEDLANSSSVVIHDESEIAIVDDELKDPQVKHVKIVDQFEEGTMVGATTTTTPHGAMSTSSNTAMMMMTIPRELLEADKISTPTLVEMELVQHQQEAHERETSSSSDTDTPPGVTMV</sequence>
<protein>
    <submittedName>
        <fullName evidence="3">Uncharacterized protein</fullName>
    </submittedName>
</protein>
<dbReference type="GeneID" id="68104704"/>
<dbReference type="Proteomes" id="UP000816034">
    <property type="component" value="Unassembled WGS sequence"/>
</dbReference>
<feature type="region of interest" description="Disordered" evidence="1">
    <location>
        <begin position="369"/>
        <end position="399"/>
    </location>
</feature>
<proteinExistence type="predicted"/>
<feature type="transmembrane region" description="Helical" evidence="2">
    <location>
        <begin position="329"/>
        <end position="353"/>
    </location>
</feature>
<keyword evidence="4" id="KW-1185">Reference proteome</keyword>
<feature type="compositionally biased region" description="Polar residues" evidence="1">
    <location>
        <begin position="369"/>
        <end position="380"/>
    </location>
</feature>
<feature type="transmembrane region" description="Helical" evidence="2">
    <location>
        <begin position="91"/>
        <end position="108"/>
    </location>
</feature>
<evidence type="ECO:0000256" key="1">
    <source>
        <dbReference type="SAM" id="MobiDB-lite"/>
    </source>
</evidence>
<dbReference type="RefSeq" id="XP_044542558.1">
    <property type="nucleotide sequence ID" value="XM_044687996.1"/>
</dbReference>
<feature type="transmembrane region" description="Helical" evidence="2">
    <location>
        <begin position="57"/>
        <end position="79"/>
    </location>
</feature>
<feature type="transmembrane region" description="Helical" evidence="2">
    <location>
        <begin position="139"/>
        <end position="159"/>
    </location>
</feature>
<gene>
    <name evidence="3" type="ORF">C9374_012250</name>
</gene>
<comment type="caution">
    <text evidence="3">The sequence shown here is derived from an EMBL/GenBank/DDBJ whole genome shotgun (WGS) entry which is preliminary data.</text>
</comment>
<evidence type="ECO:0000256" key="2">
    <source>
        <dbReference type="SAM" id="Phobius"/>
    </source>
</evidence>